<dbReference type="GO" id="GO:0004497">
    <property type="term" value="F:monooxygenase activity"/>
    <property type="evidence" value="ECO:0007669"/>
    <property type="project" value="UniProtKB-KW"/>
</dbReference>
<dbReference type="Gene3D" id="1.10.630.10">
    <property type="entry name" value="Cytochrome P450"/>
    <property type="match status" value="1"/>
</dbReference>
<dbReference type="GO" id="GO:0020037">
    <property type="term" value="F:heme binding"/>
    <property type="evidence" value="ECO:0007669"/>
    <property type="project" value="InterPro"/>
</dbReference>
<proteinExistence type="predicted"/>
<dbReference type="InterPro" id="IPR036396">
    <property type="entry name" value="Cyt_P450_sf"/>
</dbReference>
<dbReference type="GO" id="GO:0005506">
    <property type="term" value="F:iron ion binding"/>
    <property type="evidence" value="ECO:0007669"/>
    <property type="project" value="InterPro"/>
</dbReference>
<keyword evidence="1" id="KW-0560">Oxidoreductase</keyword>
<evidence type="ECO:0000256" key="1">
    <source>
        <dbReference type="ARBA" id="ARBA00023033"/>
    </source>
</evidence>
<gene>
    <name evidence="2" type="ORF">APHIGO_LOCUS2977</name>
</gene>
<keyword evidence="3" id="KW-1185">Reference proteome</keyword>
<dbReference type="EMBL" id="OU899034">
    <property type="protein sequence ID" value="CAH1714919.1"/>
    <property type="molecule type" value="Genomic_DNA"/>
</dbReference>
<reference evidence="2" key="1">
    <citation type="submission" date="2022-02" db="EMBL/GenBank/DDBJ databases">
        <authorList>
            <person name="King R."/>
        </authorList>
    </citation>
    <scope>NUCLEOTIDE SEQUENCE</scope>
</reference>
<evidence type="ECO:0000313" key="2">
    <source>
        <dbReference type="EMBL" id="CAH1714919.1"/>
    </source>
</evidence>
<evidence type="ECO:0000313" key="3">
    <source>
        <dbReference type="Proteomes" id="UP001154329"/>
    </source>
</evidence>
<reference evidence="2" key="2">
    <citation type="submission" date="2022-10" db="EMBL/GenBank/DDBJ databases">
        <authorList>
            <consortium name="ENA_rothamsted_submissions"/>
            <consortium name="culmorum"/>
            <person name="King R."/>
        </authorList>
    </citation>
    <scope>NUCLEOTIDE SEQUENCE</scope>
</reference>
<dbReference type="Proteomes" id="UP001154329">
    <property type="component" value="Chromosome 1"/>
</dbReference>
<sequence length="76" mass="8550">MTDEIGIHDFLGKYATDVIGTCAFGLKLDSMTNETAKFRKYGRQLFKPTFRLLIVNILGMISSQNSKNVENSTVFI</sequence>
<dbReference type="AlphaFoldDB" id="A0A9P0IRG6"/>
<dbReference type="GO" id="GO:0016705">
    <property type="term" value="F:oxidoreductase activity, acting on paired donors, with incorporation or reduction of molecular oxygen"/>
    <property type="evidence" value="ECO:0007669"/>
    <property type="project" value="InterPro"/>
</dbReference>
<protein>
    <submittedName>
        <fullName evidence="2">Uncharacterized protein</fullName>
    </submittedName>
</protein>
<name>A0A9P0IRG6_APHGO</name>
<dbReference type="SUPFAM" id="SSF48264">
    <property type="entry name" value="Cytochrome P450"/>
    <property type="match status" value="1"/>
</dbReference>
<accession>A0A9P0IRG6</accession>
<keyword evidence="1" id="KW-0503">Monooxygenase</keyword>
<organism evidence="2 3">
    <name type="scientific">Aphis gossypii</name>
    <name type="common">Cotton aphid</name>
    <dbReference type="NCBI Taxonomy" id="80765"/>
    <lineage>
        <taxon>Eukaryota</taxon>
        <taxon>Metazoa</taxon>
        <taxon>Ecdysozoa</taxon>
        <taxon>Arthropoda</taxon>
        <taxon>Hexapoda</taxon>
        <taxon>Insecta</taxon>
        <taxon>Pterygota</taxon>
        <taxon>Neoptera</taxon>
        <taxon>Paraneoptera</taxon>
        <taxon>Hemiptera</taxon>
        <taxon>Sternorrhyncha</taxon>
        <taxon>Aphidomorpha</taxon>
        <taxon>Aphidoidea</taxon>
        <taxon>Aphididae</taxon>
        <taxon>Aphidini</taxon>
        <taxon>Aphis</taxon>
        <taxon>Aphis</taxon>
    </lineage>
</organism>